<organism evidence="1 2">
    <name type="scientific">Priestia aryabhattai</name>
    <name type="common">Bacillus aryabhattai</name>
    <dbReference type="NCBI Taxonomy" id="412384"/>
    <lineage>
        <taxon>Bacteria</taxon>
        <taxon>Bacillati</taxon>
        <taxon>Bacillota</taxon>
        <taxon>Bacilli</taxon>
        <taxon>Bacillales</taxon>
        <taxon>Bacillaceae</taxon>
        <taxon>Priestia</taxon>
    </lineage>
</organism>
<sequence>MTLRDIIPELTNSNDFEVHSTRGRKWTPHEQEELSRRKIHAQTLLRNDEPNDVFVIAKVCKLSLMTVRDLENKYRKETKQKN</sequence>
<accession>A0ABD7WUD7</accession>
<dbReference type="AlphaFoldDB" id="A0ABD7WUD7"/>
<dbReference type="EMBL" id="CP118718">
    <property type="protein sequence ID" value="WEA43807.1"/>
    <property type="molecule type" value="Genomic_DNA"/>
</dbReference>
<reference evidence="1 2" key="1">
    <citation type="submission" date="2023-02" db="EMBL/GenBank/DDBJ databases">
        <title>Complete genome sequence of Priestia aryabhattai G5MAi6, a methanol-tolerant strain isolated from tap water in Hong Kong.</title>
        <authorList>
            <person name="Leung K.M."/>
            <person name="Lai G.K.K."/>
            <person name="Griffin S.D.J."/>
        </authorList>
    </citation>
    <scope>NUCLEOTIDE SEQUENCE [LARGE SCALE GENOMIC DNA]</scope>
    <source>
        <strain evidence="1 2">G5MAi6</strain>
    </source>
</reference>
<dbReference type="Proteomes" id="UP001220217">
    <property type="component" value="Chromosome"/>
</dbReference>
<name>A0ABD7WUD7_PRIAR</name>
<gene>
    <name evidence="1" type="ORF">PWO00_23730</name>
</gene>
<evidence type="ECO:0000313" key="1">
    <source>
        <dbReference type="EMBL" id="WEA43807.1"/>
    </source>
</evidence>
<proteinExistence type="predicted"/>
<evidence type="ECO:0008006" key="3">
    <source>
        <dbReference type="Google" id="ProtNLM"/>
    </source>
</evidence>
<dbReference type="RefSeq" id="WP_275036518.1">
    <property type="nucleotide sequence ID" value="NZ_CP118718.1"/>
</dbReference>
<protein>
    <recommendedName>
        <fullName evidence="3">Homeodomain-like domain-containing protein</fullName>
    </recommendedName>
</protein>
<evidence type="ECO:0000313" key="2">
    <source>
        <dbReference type="Proteomes" id="UP001220217"/>
    </source>
</evidence>